<protein>
    <submittedName>
        <fullName evidence="1">Uncharacterized protein</fullName>
    </submittedName>
</protein>
<dbReference type="Proteomes" id="UP000249282">
    <property type="component" value="Unassembled WGS sequence"/>
</dbReference>
<dbReference type="AlphaFoldDB" id="A0A2W5SQK5"/>
<evidence type="ECO:0000313" key="2">
    <source>
        <dbReference type="Proteomes" id="UP000249282"/>
    </source>
</evidence>
<name>A0A2W5SQK5_ACIJO</name>
<gene>
    <name evidence="1" type="ORF">DI542_16630</name>
</gene>
<accession>A0A2W5SQK5</accession>
<proteinExistence type="predicted"/>
<comment type="caution">
    <text evidence="1">The sequence shown here is derived from an EMBL/GenBank/DDBJ whole genome shotgun (WGS) entry which is preliminary data.</text>
</comment>
<dbReference type="EMBL" id="QFQJ01000133">
    <property type="protein sequence ID" value="PZQ85027.1"/>
    <property type="molecule type" value="Genomic_DNA"/>
</dbReference>
<reference evidence="1 2" key="1">
    <citation type="submission" date="2017-11" db="EMBL/GenBank/DDBJ databases">
        <title>Infants hospitalized years apart are colonized by the same room-sourced microbial strains.</title>
        <authorList>
            <person name="Brooks B."/>
            <person name="Olm M.R."/>
            <person name="Firek B.A."/>
            <person name="Baker R."/>
            <person name="Thomas B.C."/>
            <person name="Morowitz M.J."/>
            <person name="Banfield J.F."/>
        </authorList>
    </citation>
    <scope>NUCLEOTIDE SEQUENCE [LARGE SCALE GENOMIC DNA]</scope>
    <source>
        <strain evidence="1">S2_003_000_R3_20</strain>
    </source>
</reference>
<evidence type="ECO:0000313" key="1">
    <source>
        <dbReference type="EMBL" id="PZQ85027.1"/>
    </source>
</evidence>
<organism evidence="1 2">
    <name type="scientific">Acinetobacter johnsonii</name>
    <dbReference type="NCBI Taxonomy" id="40214"/>
    <lineage>
        <taxon>Bacteria</taxon>
        <taxon>Pseudomonadati</taxon>
        <taxon>Pseudomonadota</taxon>
        <taxon>Gammaproteobacteria</taxon>
        <taxon>Moraxellales</taxon>
        <taxon>Moraxellaceae</taxon>
        <taxon>Acinetobacter</taxon>
    </lineage>
</organism>
<sequence>MANIALCTHDKTHATFTNTKSMLESFGHIVSGYGGGEMFASQLANFDIILCTRMSVGSADINAVAGAVDLGTPVICGSIYNATENTSTTAVVSVAVGIANSQETKGSSILGFYPKKMHPVFSENMIGLDALCPTFTSASYYSSIRLSELAPGGNVIGNYENTSNSDAVIAIYNKGAIVLNSKTLGADVIFCGFLYGLATYSQAGAGLINSLIENSISKRFIRGNVRDSANLPISRKLVAINKSDLSLAGSTFSDPSTGEFEIKVGNDAVYTVICYDDDGGTKNALVKDRVISVEE</sequence>